<evidence type="ECO:0000256" key="1">
    <source>
        <dbReference type="SAM" id="MobiDB-lite"/>
    </source>
</evidence>
<dbReference type="SMART" id="SM00992">
    <property type="entry name" value="YccV-like"/>
    <property type="match status" value="1"/>
</dbReference>
<dbReference type="PANTHER" id="PTHR48439">
    <property type="entry name" value="HEMIMETHYLATED DNA-BINDING DOMAIN-CONTAINING PROTEIN"/>
    <property type="match status" value="1"/>
</dbReference>
<accession>A0A8S1JCI8</accession>
<dbReference type="OrthoDB" id="28868at2759"/>
<gene>
    <name evidence="3" type="ORF">OSTQU699_LOCUS8504</name>
</gene>
<dbReference type="SUPFAM" id="SSF141255">
    <property type="entry name" value="YccV-like"/>
    <property type="match status" value="1"/>
</dbReference>
<evidence type="ECO:0000259" key="2">
    <source>
        <dbReference type="SMART" id="SM00992"/>
    </source>
</evidence>
<organism evidence="3 4">
    <name type="scientific">Ostreobium quekettii</name>
    <dbReference type="NCBI Taxonomy" id="121088"/>
    <lineage>
        <taxon>Eukaryota</taxon>
        <taxon>Viridiplantae</taxon>
        <taxon>Chlorophyta</taxon>
        <taxon>core chlorophytes</taxon>
        <taxon>Ulvophyceae</taxon>
        <taxon>TCBD clade</taxon>
        <taxon>Bryopsidales</taxon>
        <taxon>Ostreobineae</taxon>
        <taxon>Ostreobiaceae</taxon>
        <taxon>Ostreobium</taxon>
    </lineage>
</organism>
<dbReference type="InterPro" id="IPR053189">
    <property type="entry name" value="Clp_protease_adapter_ClpF"/>
</dbReference>
<dbReference type="NCBIfam" id="TIGR02097">
    <property type="entry name" value="yccV"/>
    <property type="match status" value="1"/>
</dbReference>
<feature type="region of interest" description="Disordered" evidence="1">
    <location>
        <begin position="230"/>
        <end position="275"/>
    </location>
</feature>
<evidence type="ECO:0000313" key="4">
    <source>
        <dbReference type="Proteomes" id="UP000708148"/>
    </source>
</evidence>
<dbReference type="EMBL" id="CAJHUC010002081">
    <property type="protein sequence ID" value="CAD7703147.1"/>
    <property type="molecule type" value="Genomic_DNA"/>
</dbReference>
<reference evidence="3" key="1">
    <citation type="submission" date="2020-12" db="EMBL/GenBank/DDBJ databases">
        <authorList>
            <person name="Iha C."/>
        </authorList>
    </citation>
    <scope>NUCLEOTIDE SEQUENCE</scope>
</reference>
<dbReference type="AlphaFoldDB" id="A0A8S1JCI8"/>
<proteinExistence type="predicted"/>
<dbReference type="GO" id="GO:0003677">
    <property type="term" value="F:DNA binding"/>
    <property type="evidence" value="ECO:0007669"/>
    <property type="project" value="InterPro"/>
</dbReference>
<evidence type="ECO:0000313" key="3">
    <source>
        <dbReference type="EMBL" id="CAD7703147.1"/>
    </source>
</evidence>
<keyword evidence="4" id="KW-1185">Reference proteome</keyword>
<comment type="caution">
    <text evidence="3">The sequence shown here is derived from an EMBL/GenBank/DDBJ whole genome shotgun (WGS) entry which is preliminary data.</text>
</comment>
<dbReference type="InterPro" id="IPR036623">
    <property type="entry name" value="Hemimethylated_DNA-bd_sf"/>
</dbReference>
<name>A0A8S1JCI8_9CHLO</name>
<dbReference type="PANTHER" id="PTHR48439:SF1">
    <property type="entry name" value="HEMIMETHYLATED DNA-BINDING DOMAIN-CONTAINING PROTEIN"/>
    <property type="match status" value="1"/>
</dbReference>
<protein>
    <recommendedName>
        <fullName evidence="2">Hemimethylated DNA-binding domain-containing protein</fullName>
    </recommendedName>
</protein>
<dbReference type="InterPro" id="IPR011722">
    <property type="entry name" value="Hemimethylated_DNA-bd_dom"/>
</dbReference>
<feature type="domain" description="Hemimethylated DNA-binding" evidence="2">
    <location>
        <begin position="109"/>
        <end position="212"/>
    </location>
</feature>
<sequence length="275" mass="31027">MASRGLALACYRAILRWGEAARGTPFRIKRDHLAELSPALAEAYVAVHDVDTLRSVARWAFKEHREAKDAEEQQAIASALEAVRLLNAEYSPLVKDLQDRRLANTDRKGVTFRVGDVVENIKEGYHGIVLGWDRVCKKPAMVKYKNLRFDQPFYSILPDQHDSVRAYGMPRVYAYVAQEHVQRSAKPKQIASCNMGNYFEAYSGLQGRYIPRYSLRFEYPDDYEAHDAVPLEGGTDIADQGKKARPKKKSLSTGLATGRAPRRAKKAVMEEKVAP</sequence>
<dbReference type="Pfam" id="PF08755">
    <property type="entry name" value="YccV-like"/>
    <property type="match status" value="1"/>
</dbReference>
<dbReference type="Proteomes" id="UP000708148">
    <property type="component" value="Unassembled WGS sequence"/>
</dbReference>
<dbReference type="Gene3D" id="2.30.30.390">
    <property type="entry name" value="Hemimethylated DNA-binding domain"/>
    <property type="match status" value="1"/>
</dbReference>